<evidence type="ECO:0000256" key="6">
    <source>
        <dbReference type="ARBA" id="ARBA00023136"/>
    </source>
</evidence>
<dbReference type="PROSITE" id="PS52016">
    <property type="entry name" value="TONB_DEPENDENT_REC_3"/>
    <property type="match status" value="1"/>
</dbReference>
<dbReference type="InterPro" id="IPR012910">
    <property type="entry name" value="Plug_dom"/>
</dbReference>
<evidence type="ECO:0000256" key="3">
    <source>
        <dbReference type="ARBA" id="ARBA00022452"/>
    </source>
</evidence>
<evidence type="ECO:0000256" key="2">
    <source>
        <dbReference type="ARBA" id="ARBA00022448"/>
    </source>
</evidence>
<comment type="similarity">
    <text evidence="8">Belongs to the TonB-dependent receptor family.</text>
</comment>
<evidence type="ECO:0000259" key="10">
    <source>
        <dbReference type="Pfam" id="PF07715"/>
    </source>
</evidence>
<organism evidence="11 12">
    <name type="scientific">Paenimyroides ceti</name>
    <dbReference type="NCBI Taxonomy" id="395087"/>
    <lineage>
        <taxon>Bacteria</taxon>
        <taxon>Pseudomonadati</taxon>
        <taxon>Bacteroidota</taxon>
        <taxon>Flavobacteriia</taxon>
        <taxon>Flavobacteriales</taxon>
        <taxon>Flavobacteriaceae</taxon>
        <taxon>Paenimyroides</taxon>
    </lineage>
</organism>
<evidence type="ECO:0000256" key="5">
    <source>
        <dbReference type="ARBA" id="ARBA00022729"/>
    </source>
</evidence>
<keyword evidence="4 8" id="KW-0812">Transmembrane</keyword>
<keyword evidence="3 8" id="KW-1134">Transmembrane beta strand</keyword>
<dbReference type="InterPro" id="IPR036942">
    <property type="entry name" value="Beta-barrel_TonB_sf"/>
</dbReference>
<evidence type="ECO:0000256" key="8">
    <source>
        <dbReference type="PROSITE-ProRule" id="PRU01360"/>
    </source>
</evidence>
<dbReference type="SUPFAM" id="SSF56935">
    <property type="entry name" value="Porins"/>
    <property type="match status" value="1"/>
</dbReference>
<name>A0ABT8CS09_9FLAO</name>
<comment type="caution">
    <text evidence="11">The sequence shown here is derived from an EMBL/GenBank/DDBJ whole genome shotgun (WGS) entry which is preliminary data.</text>
</comment>
<feature type="signal peptide" evidence="9">
    <location>
        <begin position="1"/>
        <end position="21"/>
    </location>
</feature>
<keyword evidence="6 8" id="KW-0472">Membrane</keyword>
<dbReference type="RefSeq" id="WP_290362125.1">
    <property type="nucleotide sequence ID" value="NZ_JAUFQU010000001.1"/>
</dbReference>
<evidence type="ECO:0000256" key="4">
    <source>
        <dbReference type="ARBA" id="ARBA00022692"/>
    </source>
</evidence>
<dbReference type="PANTHER" id="PTHR30069:SF29">
    <property type="entry name" value="HEMOGLOBIN AND HEMOGLOBIN-HAPTOGLOBIN-BINDING PROTEIN 1-RELATED"/>
    <property type="match status" value="1"/>
</dbReference>
<evidence type="ECO:0000256" key="1">
    <source>
        <dbReference type="ARBA" id="ARBA00004571"/>
    </source>
</evidence>
<evidence type="ECO:0000256" key="7">
    <source>
        <dbReference type="ARBA" id="ARBA00023237"/>
    </source>
</evidence>
<dbReference type="Pfam" id="PF07715">
    <property type="entry name" value="Plug"/>
    <property type="match status" value="1"/>
</dbReference>
<dbReference type="EMBL" id="JAUFQU010000001">
    <property type="protein sequence ID" value="MDN3705985.1"/>
    <property type="molecule type" value="Genomic_DNA"/>
</dbReference>
<dbReference type="PANTHER" id="PTHR30069">
    <property type="entry name" value="TONB-DEPENDENT OUTER MEMBRANE RECEPTOR"/>
    <property type="match status" value="1"/>
</dbReference>
<comment type="subcellular location">
    <subcellularLocation>
        <location evidence="1 8">Cell outer membrane</location>
        <topology evidence="1 8">Multi-pass membrane protein</topology>
    </subcellularLocation>
</comment>
<feature type="chain" id="PRO_5046234156" evidence="9">
    <location>
        <begin position="22"/>
        <end position="708"/>
    </location>
</feature>
<dbReference type="InterPro" id="IPR039426">
    <property type="entry name" value="TonB-dep_rcpt-like"/>
</dbReference>
<dbReference type="Proteomes" id="UP001242368">
    <property type="component" value="Unassembled WGS sequence"/>
</dbReference>
<reference evidence="12" key="1">
    <citation type="journal article" date="2019" name="Int. J. Syst. Evol. Microbiol.">
        <title>The Global Catalogue of Microorganisms (GCM) 10K type strain sequencing project: providing services to taxonomists for standard genome sequencing and annotation.</title>
        <authorList>
            <consortium name="The Broad Institute Genomics Platform"/>
            <consortium name="The Broad Institute Genome Sequencing Center for Infectious Disease"/>
            <person name="Wu L."/>
            <person name="Ma J."/>
        </authorList>
    </citation>
    <scope>NUCLEOTIDE SEQUENCE [LARGE SCALE GENOMIC DNA]</scope>
    <source>
        <strain evidence="12">CECT 7184</strain>
    </source>
</reference>
<accession>A0ABT8CS09</accession>
<proteinExistence type="inferred from homology"/>
<keyword evidence="12" id="KW-1185">Reference proteome</keyword>
<evidence type="ECO:0000313" key="12">
    <source>
        <dbReference type="Proteomes" id="UP001242368"/>
    </source>
</evidence>
<gene>
    <name evidence="11" type="ORF">QW060_02440</name>
</gene>
<keyword evidence="5 9" id="KW-0732">Signal</keyword>
<feature type="domain" description="TonB-dependent receptor plug" evidence="10">
    <location>
        <begin position="52"/>
        <end position="156"/>
    </location>
</feature>
<keyword evidence="7 8" id="KW-0998">Cell outer membrane</keyword>
<evidence type="ECO:0000256" key="9">
    <source>
        <dbReference type="SAM" id="SignalP"/>
    </source>
</evidence>
<sequence>MFIRRNILFAIALFGITSVNAQEDKDGQQQDDTVLEEIVISGQYSPQEVNKSIYEVRVINREMIDRLAGNNLADVLNQTLNLNIRPNASTGKSGVEMFGLDAQYFKILVDNVPLVNDESFGSNTDLTQINLDDILQIEIVEGAMGVEYGANAAAGIINIITKKSIPGSWEITPVLQEETIGNEYNLNTKGRHIQSLKIAHQLLDRLYMDATFSRNDFKGHWADRKGEQYALNDSLRGYEWLPKLQQSAKMTMAYTGDNYRIFFKSEYYNEKINKYSEIVSPGYNPETATYQPFSNDEIITTNRYFNLLNASGNANWFKYDVSLSYQQQTRSVEEYKYLIKKDERTNVLKYDFESRKVLYSKGIFSNFVKSDFFDFQIGYEISEMNGFTSFRKGFFDGKNIDRKIGSYDIFGSAEFNITPKFSIRPGMRLLNSNLFDQEIAYSVSAKYILPKGYELRAVYGMSPRLPNYEELYSYYFDANHDIQGNENLTTEKGRSAFLHLKKRFEFNEGSYTNRLSLSLFEVEDRIDLVVASAPGDPLVYRYLNVDTYKNRNISYMGNFRYKNFDAGFGITYGATLKTLNQSEDTNDYLYSMNLNFNVSYKIEKTNTTASLLFKYTGPEYEYVQTGTDIINPTYTRGKRQEISWVDATVRQGFYNNKLDVTVGVRNLFDVTRIRTSSEGAGAHTAGANTLLMGYGRSYFVKLLYKLSI</sequence>
<evidence type="ECO:0000313" key="11">
    <source>
        <dbReference type="EMBL" id="MDN3705985.1"/>
    </source>
</evidence>
<keyword evidence="2 8" id="KW-0813">Transport</keyword>
<dbReference type="Gene3D" id="2.170.130.10">
    <property type="entry name" value="TonB-dependent receptor, plug domain"/>
    <property type="match status" value="1"/>
</dbReference>
<protein>
    <submittedName>
        <fullName evidence="11">TonB-dependent receptor plug domain-containing protein</fullName>
    </submittedName>
</protein>
<dbReference type="Gene3D" id="2.40.170.20">
    <property type="entry name" value="TonB-dependent receptor, beta-barrel domain"/>
    <property type="match status" value="1"/>
</dbReference>
<keyword evidence="11" id="KW-0675">Receptor</keyword>
<dbReference type="InterPro" id="IPR037066">
    <property type="entry name" value="Plug_dom_sf"/>
</dbReference>